<dbReference type="InterPro" id="IPR018289">
    <property type="entry name" value="MULE_transposase_dom"/>
</dbReference>
<dbReference type="AlphaFoldDB" id="A0A8E2DH96"/>
<protein>
    <recommendedName>
        <fullName evidence="1">MULE transposase domain-containing protein</fullName>
    </recommendedName>
</protein>
<evidence type="ECO:0000259" key="1">
    <source>
        <dbReference type="Pfam" id="PF10551"/>
    </source>
</evidence>
<evidence type="ECO:0000313" key="2">
    <source>
        <dbReference type="EMBL" id="OCH85629.1"/>
    </source>
</evidence>
<gene>
    <name evidence="2" type="ORF">OBBRIDRAFT_739561</name>
</gene>
<name>A0A8E2DH96_9APHY</name>
<dbReference type="Proteomes" id="UP000250043">
    <property type="component" value="Unassembled WGS sequence"/>
</dbReference>
<dbReference type="Pfam" id="PF10551">
    <property type="entry name" value="MULE"/>
    <property type="match status" value="1"/>
</dbReference>
<proteinExistence type="predicted"/>
<organism evidence="2 3">
    <name type="scientific">Obba rivulosa</name>
    <dbReference type="NCBI Taxonomy" id="1052685"/>
    <lineage>
        <taxon>Eukaryota</taxon>
        <taxon>Fungi</taxon>
        <taxon>Dikarya</taxon>
        <taxon>Basidiomycota</taxon>
        <taxon>Agaricomycotina</taxon>
        <taxon>Agaricomycetes</taxon>
        <taxon>Polyporales</taxon>
        <taxon>Gelatoporiaceae</taxon>
        <taxon>Obba</taxon>
    </lineage>
</organism>
<keyword evidence="3" id="KW-1185">Reference proteome</keyword>
<accession>A0A8E2DH96</accession>
<reference evidence="2 3" key="1">
    <citation type="submission" date="2016-07" db="EMBL/GenBank/DDBJ databases">
        <title>Draft genome of the white-rot fungus Obba rivulosa 3A-2.</title>
        <authorList>
            <consortium name="DOE Joint Genome Institute"/>
            <person name="Miettinen O."/>
            <person name="Riley R."/>
            <person name="Acob R."/>
            <person name="Barry K."/>
            <person name="Cullen D."/>
            <person name="De Vries R."/>
            <person name="Hainaut M."/>
            <person name="Hatakka A."/>
            <person name="Henrissat B."/>
            <person name="Hilden K."/>
            <person name="Kuo R."/>
            <person name="Labutti K."/>
            <person name="Lipzen A."/>
            <person name="Makela M.R."/>
            <person name="Sandor L."/>
            <person name="Spatafora J.W."/>
            <person name="Grigoriev I.V."/>
            <person name="Hibbett D.S."/>
        </authorList>
    </citation>
    <scope>NUCLEOTIDE SEQUENCE [LARGE SCALE GENOMIC DNA]</scope>
    <source>
        <strain evidence="2 3">3A-2</strain>
    </source>
</reference>
<dbReference type="EMBL" id="KV722572">
    <property type="protein sequence ID" value="OCH85629.1"/>
    <property type="molecule type" value="Genomic_DNA"/>
</dbReference>
<evidence type="ECO:0000313" key="3">
    <source>
        <dbReference type="Proteomes" id="UP000250043"/>
    </source>
</evidence>
<sequence length="235" mass="26388">MYSIEPISLHTEGGFDALAFALPDMLRKFGGRIREISIDSTWHTNGANYELYAVLGEVYGSGLPLGFLLLQSNGSGDKGAKARFLSEFLGHLKKKWTILPKITLSDKDLSEIHAMREQFPEAKHQLCFWHALRAIKKRLATLRRAPAPYNVTAARKKYHWITEDFVPAGQSPVPLVCVSASRIPTRLRAYNACSLPKQHIRPRPLSPASIFVSMVSFRRLQFLPHPNDLPSRSGP</sequence>
<feature type="domain" description="MULE transposase" evidence="1">
    <location>
        <begin position="36"/>
        <end position="132"/>
    </location>
</feature>
<dbReference type="OrthoDB" id="2437251at2759"/>